<keyword evidence="1" id="KW-1133">Transmembrane helix</keyword>
<gene>
    <name evidence="2" type="ORF">METZ01_LOCUS396223</name>
</gene>
<dbReference type="EMBL" id="UINC01150368">
    <property type="protein sequence ID" value="SVD43369.1"/>
    <property type="molecule type" value="Genomic_DNA"/>
</dbReference>
<dbReference type="AlphaFoldDB" id="A0A382VA53"/>
<protein>
    <submittedName>
        <fullName evidence="2">Uncharacterized protein</fullName>
    </submittedName>
</protein>
<feature type="transmembrane region" description="Helical" evidence="1">
    <location>
        <begin position="57"/>
        <end position="74"/>
    </location>
</feature>
<reference evidence="2" key="1">
    <citation type="submission" date="2018-05" db="EMBL/GenBank/DDBJ databases">
        <authorList>
            <person name="Lanie J.A."/>
            <person name="Ng W.-L."/>
            <person name="Kazmierczak K.M."/>
            <person name="Andrzejewski T.M."/>
            <person name="Davidsen T.M."/>
            <person name="Wayne K.J."/>
            <person name="Tettelin H."/>
            <person name="Glass J.I."/>
            <person name="Rusch D."/>
            <person name="Podicherti R."/>
            <person name="Tsui H.-C.T."/>
            <person name="Winkler M.E."/>
        </authorList>
    </citation>
    <scope>NUCLEOTIDE SEQUENCE</scope>
</reference>
<feature type="transmembrane region" description="Helical" evidence="1">
    <location>
        <begin position="14"/>
        <end position="36"/>
    </location>
</feature>
<organism evidence="2">
    <name type="scientific">marine metagenome</name>
    <dbReference type="NCBI Taxonomy" id="408172"/>
    <lineage>
        <taxon>unclassified sequences</taxon>
        <taxon>metagenomes</taxon>
        <taxon>ecological metagenomes</taxon>
    </lineage>
</organism>
<evidence type="ECO:0000256" key="1">
    <source>
        <dbReference type="SAM" id="Phobius"/>
    </source>
</evidence>
<keyword evidence="1" id="KW-0812">Transmembrane</keyword>
<evidence type="ECO:0000313" key="2">
    <source>
        <dbReference type="EMBL" id="SVD43369.1"/>
    </source>
</evidence>
<accession>A0A382VA53</accession>
<proteinExistence type="predicted"/>
<keyword evidence="1" id="KW-0472">Membrane</keyword>
<name>A0A382VA53_9ZZZZ</name>
<sequence length="79" mass="9384">MNFIPFYIAFHDPIWVAVLSTALFFPVRKLIWVLYVRKKQKTQNTVSDDEKIVLKKRATFTSVFLCIVFSYLYVSQVFN</sequence>